<reference evidence="1" key="2">
    <citation type="submission" date="2025-09" db="UniProtKB">
        <authorList>
            <consortium name="Ensembl"/>
        </authorList>
    </citation>
    <scope>IDENTIFICATION</scope>
</reference>
<accession>A0A8C8B580</accession>
<dbReference type="AlphaFoldDB" id="A0A8C8B580"/>
<dbReference type="Ensembl" id="ENSOSUT00000016347.1">
    <property type="protein sequence ID" value="ENSOSUP00000015800.1"/>
    <property type="gene ID" value="ENSOSUG00000011323.1"/>
</dbReference>
<dbReference type="Proteomes" id="UP000694552">
    <property type="component" value="Unplaced"/>
</dbReference>
<name>A0A8C8B580_9STRI</name>
<reference evidence="1" key="1">
    <citation type="submission" date="2025-08" db="UniProtKB">
        <authorList>
            <consortium name="Ensembl"/>
        </authorList>
    </citation>
    <scope>IDENTIFICATION</scope>
</reference>
<keyword evidence="2" id="KW-1185">Reference proteome</keyword>
<evidence type="ECO:0000313" key="2">
    <source>
        <dbReference type="Proteomes" id="UP000694552"/>
    </source>
</evidence>
<sequence>MGIEGNNFPQQSRSAEVKHFVPKLVAVTVTWSELSEARVLLVLNYMLPIYPGTIFGIQF</sequence>
<proteinExistence type="predicted"/>
<evidence type="ECO:0000313" key="1">
    <source>
        <dbReference type="Ensembl" id="ENSOSUP00000015800.1"/>
    </source>
</evidence>
<protein>
    <submittedName>
        <fullName evidence="1">Uncharacterized protein</fullName>
    </submittedName>
</protein>
<organism evidence="1 2">
    <name type="scientific">Otus sunia</name>
    <name type="common">Oriental scops-owl</name>
    <dbReference type="NCBI Taxonomy" id="257818"/>
    <lineage>
        <taxon>Eukaryota</taxon>
        <taxon>Metazoa</taxon>
        <taxon>Chordata</taxon>
        <taxon>Craniata</taxon>
        <taxon>Vertebrata</taxon>
        <taxon>Euteleostomi</taxon>
        <taxon>Archelosauria</taxon>
        <taxon>Archosauria</taxon>
        <taxon>Dinosauria</taxon>
        <taxon>Saurischia</taxon>
        <taxon>Theropoda</taxon>
        <taxon>Coelurosauria</taxon>
        <taxon>Aves</taxon>
        <taxon>Neognathae</taxon>
        <taxon>Neoaves</taxon>
        <taxon>Telluraves</taxon>
        <taxon>Strigiformes</taxon>
        <taxon>Strigidae</taxon>
        <taxon>Otus</taxon>
    </lineage>
</organism>